<comment type="caution">
    <text evidence="2">The sequence shown here is derived from an EMBL/GenBank/DDBJ whole genome shotgun (WGS) entry which is preliminary data.</text>
</comment>
<feature type="compositionally biased region" description="Gly residues" evidence="1">
    <location>
        <begin position="54"/>
        <end position="75"/>
    </location>
</feature>
<evidence type="ECO:0000313" key="3">
    <source>
        <dbReference type="Proteomes" id="UP000324222"/>
    </source>
</evidence>
<dbReference type="AlphaFoldDB" id="A0A5B7DAH0"/>
<proteinExistence type="predicted"/>
<feature type="region of interest" description="Disordered" evidence="1">
    <location>
        <begin position="51"/>
        <end position="75"/>
    </location>
</feature>
<evidence type="ECO:0000313" key="2">
    <source>
        <dbReference type="EMBL" id="MPC18320.1"/>
    </source>
</evidence>
<keyword evidence="3" id="KW-1185">Reference proteome</keyword>
<name>A0A5B7DAH0_PORTR</name>
<organism evidence="2 3">
    <name type="scientific">Portunus trituberculatus</name>
    <name type="common">Swimming crab</name>
    <name type="synonym">Neptunus trituberculatus</name>
    <dbReference type="NCBI Taxonomy" id="210409"/>
    <lineage>
        <taxon>Eukaryota</taxon>
        <taxon>Metazoa</taxon>
        <taxon>Ecdysozoa</taxon>
        <taxon>Arthropoda</taxon>
        <taxon>Crustacea</taxon>
        <taxon>Multicrustacea</taxon>
        <taxon>Malacostraca</taxon>
        <taxon>Eumalacostraca</taxon>
        <taxon>Eucarida</taxon>
        <taxon>Decapoda</taxon>
        <taxon>Pleocyemata</taxon>
        <taxon>Brachyura</taxon>
        <taxon>Eubrachyura</taxon>
        <taxon>Portunoidea</taxon>
        <taxon>Portunidae</taxon>
        <taxon>Portuninae</taxon>
        <taxon>Portunus</taxon>
    </lineage>
</organism>
<dbReference type="EMBL" id="VSRR010000669">
    <property type="protein sequence ID" value="MPC18320.1"/>
    <property type="molecule type" value="Genomic_DNA"/>
</dbReference>
<evidence type="ECO:0000256" key="1">
    <source>
        <dbReference type="SAM" id="MobiDB-lite"/>
    </source>
</evidence>
<reference evidence="2 3" key="1">
    <citation type="submission" date="2019-05" db="EMBL/GenBank/DDBJ databases">
        <title>Another draft genome of Portunus trituberculatus and its Hox gene families provides insights of decapod evolution.</title>
        <authorList>
            <person name="Jeong J.-H."/>
            <person name="Song I."/>
            <person name="Kim S."/>
            <person name="Choi T."/>
            <person name="Kim D."/>
            <person name="Ryu S."/>
            <person name="Kim W."/>
        </authorList>
    </citation>
    <scope>NUCLEOTIDE SEQUENCE [LARGE SCALE GENOMIC DNA]</scope>
    <source>
        <tissue evidence="2">Muscle</tissue>
    </source>
</reference>
<gene>
    <name evidence="2" type="ORF">E2C01_011200</name>
</gene>
<dbReference type="Proteomes" id="UP000324222">
    <property type="component" value="Unassembled WGS sequence"/>
</dbReference>
<protein>
    <submittedName>
        <fullName evidence="2">Uncharacterized protein</fullName>
    </submittedName>
</protein>
<sequence>MTIVTIVSDKEGVGVEKSHYEVVGCKVVRCRCVVQVQVLACESVVAAGEFPRDGGTGGGGGRRAAGSGGEGEGRAGGRVKVAVLYHLSTPASLTWRRDSALDWRHRLDFLMLGDACVDESNETPPRDY</sequence>
<accession>A0A5B7DAH0</accession>